<dbReference type="SUPFAM" id="SSF49265">
    <property type="entry name" value="Fibronectin type III"/>
    <property type="match status" value="1"/>
</dbReference>
<gene>
    <name evidence="4" type="primary">LOC106815145</name>
</gene>
<protein>
    <submittedName>
        <fullName evidence="4">Protein sevenless-like</fullName>
    </submittedName>
</protein>
<feature type="domain" description="Fibronectin type-III" evidence="2">
    <location>
        <begin position="434"/>
        <end position="533"/>
    </location>
</feature>
<dbReference type="CDD" id="cd00063">
    <property type="entry name" value="FN3"/>
    <property type="match status" value="2"/>
</dbReference>
<evidence type="ECO:0000259" key="2">
    <source>
        <dbReference type="PROSITE" id="PS50853"/>
    </source>
</evidence>
<dbReference type="InterPro" id="IPR000033">
    <property type="entry name" value="LDLR_classB_rpt"/>
</dbReference>
<feature type="domain" description="Fibronectin type-III" evidence="2">
    <location>
        <begin position="537"/>
        <end position="634"/>
    </location>
</feature>
<dbReference type="GeneID" id="106815145"/>
<dbReference type="SMART" id="SM00060">
    <property type="entry name" value="FN3"/>
    <property type="match status" value="2"/>
</dbReference>
<dbReference type="Gene3D" id="2.60.40.10">
    <property type="entry name" value="Immunoglobulins"/>
    <property type="match status" value="2"/>
</dbReference>
<dbReference type="PANTHER" id="PTHR46513:SF13">
    <property type="entry name" value="EGF-LIKE DOMAIN-CONTAINING PROTEIN"/>
    <property type="match status" value="1"/>
</dbReference>
<name>A0ABM1ES92_PRICU</name>
<dbReference type="InterPro" id="IPR050778">
    <property type="entry name" value="Cueball_EGF_LRP_Nidogen"/>
</dbReference>
<dbReference type="InterPro" id="IPR011042">
    <property type="entry name" value="6-blade_b-propeller_TolB-like"/>
</dbReference>
<dbReference type="Proteomes" id="UP000695022">
    <property type="component" value="Unplaced"/>
</dbReference>
<evidence type="ECO:0000256" key="1">
    <source>
        <dbReference type="SAM" id="MobiDB-lite"/>
    </source>
</evidence>
<accession>A0ABM1ES92</accession>
<dbReference type="PROSITE" id="PS50853">
    <property type="entry name" value="FN3"/>
    <property type="match status" value="2"/>
</dbReference>
<dbReference type="PANTHER" id="PTHR46513">
    <property type="entry name" value="VITELLOGENIN RECEPTOR-LIKE PROTEIN-RELATED-RELATED"/>
    <property type="match status" value="1"/>
</dbReference>
<reference evidence="4" key="1">
    <citation type="submission" date="2025-08" db="UniProtKB">
        <authorList>
            <consortium name="RefSeq"/>
        </authorList>
    </citation>
    <scope>IDENTIFICATION</scope>
</reference>
<keyword evidence="3" id="KW-1185">Reference proteome</keyword>
<evidence type="ECO:0000313" key="3">
    <source>
        <dbReference type="Proteomes" id="UP000695022"/>
    </source>
</evidence>
<dbReference type="InterPro" id="IPR003961">
    <property type="entry name" value="FN3_dom"/>
</dbReference>
<feature type="region of interest" description="Disordered" evidence="1">
    <location>
        <begin position="378"/>
        <end position="441"/>
    </location>
</feature>
<feature type="compositionally biased region" description="Polar residues" evidence="1">
    <location>
        <begin position="382"/>
        <end position="393"/>
    </location>
</feature>
<sequence length="639" mass="70471">MTRSERPIPRVLIASHDALRVADLDAGEETRVSARGAQPVAFSYHAHAARLYWIDAQRALMTSHVDGSEPKELLKLRGDGQSIAVDWVARKIYWTELNTEGGGSLYMYDLNLESHQGELLDTTVYRLESIVVEPRTSALVMLRSHEGHYHVMRRQGDDGATAFFSASSEAWRRRRSVCNCSQIVTGQVALASISVQGSVAIDETGPDALLFWADDKNVIWATSMDACTCRLVFNGSDAQSAGLPLTSLTVDTGRVYWSNAGQGALYSVDKRTGGTLQREQVDGVKNVKAFGKHIQPYPAPHCLTPPRPRIEPRLHNVTNTTINLSIQQSAPPPDCAGVSMATVRYTVYMTRRVEEPERGCAADGSCETWVTTSLRSAPLNLDRTTAPQHTPESTVPGCASNAQQQRGRPDLSPPVPHSTLTSVTAPRDPVPGRPPRRRAHTVPTTVTPERVNVSFRIPEKLRGPPDGIRYTVAWRRPMHPTRKHKAVSELDQSEPGTYSVNVDGLEPGSKFLFKVVAYARDAEKVESAEVGGATYATPGNVTLLEAGTHSLTIQWTSPDSGEILRHAVRHRNAGEIDWRTLPYKPTQRRTVYNETVGSLWPKTEVVVHLRAVYASGEVYEWPDDDRFSFETIGTLEGES</sequence>
<dbReference type="InterPro" id="IPR036116">
    <property type="entry name" value="FN3_sf"/>
</dbReference>
<dbReference type="SMART" id="SM00135">
    <property type="entry name" value="LY"/>
    <property type="match status" value="3"/>
</dbReference>
<dbReference type="SUPFAM" id="SSF63825">
    <property type="entry name" value="YWTD domain"/>
    <property type="match status" value="1"/>
</dbReference>
<dbReference type="Pfam" id="PF00041">
    <property type="entry name" value="fn3"/>
    <property type="match status" value="1"/>
</dbReference>
<evidence type="ECO:0000313" key="4">
    <source>
        <dbReference type="RefSeq" id="XP_014675063.1"/>
    </source>
</evidence>
<dbReference type="InterPro" id="IPR013783">
    <property type="entry name" value="Ig-like_fold"/>
</dbReference>
<dbReference type="RefSeq" id="XP_014675063.1">
    <property type="nucleotide sequence ID" value="XM_014819577.1"/>
</dbReference>
<organism evidence="3 4">
    <name type="scientific">Priapulus caudatus</name>
    <name type="common">Priapulid worm</name>
    <dbReference type="NCBI Taxonomy" id="37621"/>
    <lineage>
        <taxon>Eukaryota</taxon>
        <taxon>Metazoa</taxon>
        <taxon>Ecdysozoa</taxon>
        <taxon>Scalidophora</taxon>
        <taxon>Priapulida</taxon>
        <taxon>Priapulimorpha</taxon>
        <taxon>Priapulimorphida</taxon>
        <taxon>Priapulidae</taxon>
        <taxon>Priapulus</taxon>
    </lineage>
</organism>
<proteinExistence type="predicted"/>
<dbReference type="Gene3D" id="2.120.10.30">
    <property type="entry name" value="TolB, C-terminal domain"/>
    <property type="match status" value="1"/>
</dbReference>